<keyword evidence="2" id="KW-1185">Reference proteome</keyword>
<reference evidence="2" key="1">
    <citation type="journal article" date="2019" name="Int. J. Syst. Evol. Microbiol.">
        <title>The Global Catalogue of Microorganisms (GCM) 10K type strain sequencing project: providing services to taxonomists for standard genome sequencing and annotation.</title>
        <authorList>
            <consortium name="The Broad Institute Genomics Platform"/>
            <consortium name="The Broad Institute Genome Sequencing Center for Infectious Disease"/>
            <person name="Wu L."/>
            <person name="Ma J."/>
        </authorList>
    </citation>
    <scope>NUCLEOTIDE SEQUENCE [LARGE SCALE GENOMIC DNA]</scope>
    <source>
        <strain evidence="2">CCUG 70865</strain>
    </source>
</reference>
<proteinExistence type="predicted"/>
<comment type="caution">
    <text evidence="1">The sequence shown here is derived from an EMBL/GenBank/DDBJ whole genome shotgun (WGS) entry which is preliminary data.</text>
</comment>
<dbReference type="Proteomes" id="UP001597138">
    <property type="component" value="Unassembled WGS sequence"/>
</dbReference>
<dbReference type="EMBL" id="JBHUDZ010000009">
    <property type="protein sequence ID" value="MFD1603186.1"/>
    <property type="molecule type" value="Genomic_DNA"/>
</dbReference>
<protein>
    <submittedName>
        <fullName evidence="1">Uncharacterized protein</fullName>
    </submittedName>
</protein>
<gene>
    <name evidence="1" type="ORF">ACFSC2_10600</name>
</gene>
<name>A0ABW4HCW2_9FLAO</name>
<organism evidence="1 2">
    <name type="scientific">Flavobacterium artemisiae</name>
    <dbReference type="NCBI Taxonomy" id="2126556"/>
    <lineage>
        <taxon>Bacteria</taxon>
        <taxon>Pseudomonadati</taxon>
        <taxon>Bacteroidota</taxon>
        <taxon>Flavobacteriia</taxon>
        <taxon>Flavobacteriales</taxon>
        <taxon>Flavobacteriaceae</taxon>
        <taxon>Flavobacterium</taxon>
    </lineage>
</organism>
<dbReference type="RefSeq" id="WP_379814005.1">
    <property type="nucleotide sequence ID" value="NZ_JBHUDZ010000009.1"/>
</dbReference>
<sequence>MKKFELYFKEIHIGSLTETNWDMRSAGNIIYHYDFYSEDAQNSLLAALIRHSIKADIYWEEFGEDENYHKMCEEENQFLEIINTPDWYIVNEQHKKIKILCPLFHDNNQIVWQEDYLNIL</sequence>
<evidence type="ECO:0000313" key="1">
    <source>
        <dbReference type="EMBL" id="MFD1603186.1"/>
    </source>
</evidence>
<accession>A0ABW4HCW2</accession>
<evidence type="ECO:0000313" key="2">
    <source>
        <dbReference type="Proteomes" id="UP001597138"/>
    </source>
</evidence>